<dbReference type="InterPro" id="IPR006873">
    <property type="entry name" value="DUF620"/>
</dbReference>
<keyword evidence="2" id="KW-1185">Reference proteome</keyword>
<comment type="caution">
    <text evidence="1">The sequence shown here is derived from an EMBL/GenBank/DDBJ whole genome shotgun (WGS) entry which is preliminary data.</text>
</comment>
<gene>
    <name evidence="1" type="ORF">C4D60_Mb02t14430</name>
</gene>
<dbReference type="PANTHER" id="PTHR31300:SF9">
    <property type="entry name" value="SPINDLE ASSEMBLY ABNORMAL PROTEIN (DUF620)"/>
    <property type="match status" value="1"/>
</dbReference>
<evidence type="ECO:0008006" key="3">
    <source>
        <dbReference type="Google" id="ProtNLM"/>
    </source>
</evidence>
<dbReference type="PANTHER" id="PTHR31300">
    <property type="entry name" value="LIPASE"/>
    <property type="match status" value="1"/>
</dbReference>
<protein>
    <recommendedName>
        <fullName evidence="3">DUF620 domain-containing protein</fullName>
    </recommendedName>
</protein>
<organism evidence="1 2">
    <name type="scientific">Musa balbisiana</name>
    <name type="common">Banana</name>
    <dbReference type="NCBI Taxonomy" id="52838"/>
    <lineage>
        <taxon>Eukaryota</taxon>
        <taxon>Viridiplantae</taxon>
        <taxon>Streptophyta</taxon>
        <taxon>Embryophyta</taxon>
        <taxon>Tracheophyta</taxon>
        <taxon>Spermatophyta</taxon>
        <taxon>Magnoliopsida</taxon>
        <taxon>Liliopsida</taxon>
        <taxon>Zingiberales</taxon>
        <taxon>Musaceae</taxon>
        <taxon>Musa</taxon>
    </lineage>
</organism>
<dbReference type="Pfam" id="PF04788">
    <property type="entry name" value="DUF620"/>
    <property type="match status" value="2"/>
</dbReference>
<reference evidence="1 2" key="1">
    <citation type="journal article" date="2019" name="Nat. Plants">
        <title>Genome sequencing of Musa balbisiana reveals subgenome evolution and function divergence in polyploid bananas.</title>
        <authorList>
            <person name="Yao X."/>
        </authorList>
    </citation>
    <scope>NUCLEOTIDE SEQUENCE [LARGE SCALE GENOMIC DNA]</scope>
    <source>
        <strain evidence="2">cv. DH-PKW</strain>
        <tissue evidence="1">Leaves</tissue>
    </source>
</reference>
<accession>A0A4S8ID04</accession>
<dbReference type="AlphaFoldDB" id="A0A4S8ID04"/>
<evidence type="ECO:0000313" key="1">
    <source>
        <dbReference type="EMBL" id="THU45112.1"/>
    </source>
</evidence>
<dbReference type="Proteomes" id="UP000317650">
    <property type="component" value="Chromosome 2"/>
</dbReference>
<dbReference type="EMBL" id="PYDT01000011">
    <property type="protein sequence ID" value="THU45112.1"/>
    <property type="molecule type" value="Genomic_DNA"/>
</dbReference>
<sequence>MRKLCPNFDREDGLDTVLEVPIPEEMFASAGTGAARWRNMRTWLEAQAFDKAAAPAQLSSRTAELQLLLNVQASTAKYIIQQYIAATGGQTALASVSSMYAVGKLKMSASEFHVGNQTVAAKRKGEIGGYVLWQKNPGVWYFELIMAGCKMSAGSDGKVAWRQSASEQSHASRGPPRPLRRSLQVFSSLTVNPREKIMRLDLNRFPLGLDPRSTATLFSDAVCIGEKVIDGEECFILKLESNPATLRARSADTFDIIHHTIWGYFSQRTGLLVQLADTHLLRMKAGRRGESKSIFWETSMESAIRDYRYVNGVKIAHAGRTMVTLFRYGEGSVNHKRKMEETWTIEEVDFNLWGLSMECFLPPADLKEEESGD</sequence>
<proteinExistence type="predicted"/>
<name>A0A4S8ID04_MUSBA</name>
<evidence type="ECO:0000313" key="2">
    <source>
        <dbReference type="Proteomes" id="UP000317650"/>
    </source>
</evidence>